<evidence type="ECO:0000259" key="1">
    <source>
        <dbReference type="Pfam" id="PF07728"/>
    </source>
</evidence>
<dbReference type="GO" id="GO:0005524">
    <property type="term" value="F:ATP binding"/>
    <property type="evidence" value="ECO:0007669"/>
    <property type="project" value="InterPro"/>
</dbReference>
<dbReference type="Gene3D" id="3.40.50.300">
    <property type="entry name" value="P-loop containing nucleotide triphosphate hydrolases"/>
    <property type="match status" value="1"/>
</dbReference>
<evidence type="ECO:0000313" key="2">
    <source>
        <dbReference type="EMBL" id="MBZ0159204.1"/>
    </source>
</evidence>
<name>A0AAJ1AGE2_9BACT</name>
<dbReference type="GO" id="GO:0016887">
    <property type="term" value="F:ATP hydrolysis activity"/>
    <property type="evidence" value="ECO:0007669"/>
    <property type="project" value="InterPro"/>
</dbReference>
<reference evidence="2 3" key="1">
    <citation type="journal article" date="2021" name="bioRxiv">
        <title>Unraveling nitrogen, sulfur and carbon metabolic pathways and microbial community transcriptional responses to substrate deprivation and toxicity stresses in a bioreactor mimicking anoxic brackish coastal sediment conditions.</title>
        <authorList>
            <person name="Martins P.D."/>
            <person name="Echeveste M.J."/>
            <person name="Arshad A."/>
            <person name="Kurth J."/>
            <person name="Ouboter H."/>
            <person name="Jetten M.S.M."/>
            <person name="Welte C.U."/>
        </authorList>
    </citation>
    <scope>NUCLEOTIDE SEQUENCE [LARGE SCALE GENOMIC DNA]</scope>
    <source>
        <strain evidence="2">MAG_38</strain>
    </source>
</reference>
<accession>A0AAJ1AGE2</accession>
<dbReference type="InterPro" id="IPR011704">
    <property type="entry name" value="ATPase_dyneun-rel_AAA"/>
</dbReference>
<feature type="domain" description="ATPase dynein-related AAA" evidence="1">
    <location>
        <begin position="217"/>
        <end position="322"/>
    </location>
</feature>
<dbReference type="AlphaFoldDB" id="A0AAJ1AGE2"/>
<dbReference type="EMBL" id="JAIOIU010000039">
    <property type="protein sequence ID" value="MBZ0159204.1"/>
    <property type="molecule type" value="Genomic_DNA"/>
</dbReference>
<evidence type="ECO:0000313" key="3">
    <source>
        <dbReference type="Proteomes" id="UP001197609"/>
    </source>
</evidence>
<dbReference type="Pfam" id="PF07728">
    <property type="entry name" value="AAA_5"/>
    <property type="match status" value="1"/>
</dbReference>
<comment type="caution">
    <text evidence="2">The sequence shown here is derived from an EMBL/GenBank/DDBJ whole genome shotgun (WGS) entry which is preliminary data.</text>
</comment>
<dbReference type="InterPro" id="IPR027417">
    <property type="entry name" value="P-loop_NTPase"/>
</dbReference>
<dbReference type="Proteomes" id="UP001197609">
    <property type="component" value="Unassembled WGS sequence"/>
</dbReference>
<sequence length="571" mass="63636">MKVVVVYLGRASLSNFAHSTQSGVWGFKNKKQPDDEFAPGDSIFFASGYTGNNIRWPEEQWLPHHVTLAASAQITSPLKRENNTPHWPDEVAENKVHYPQRFTFTNLQRKDGRFALNDGNTFPLELSLAIRKAAIGGKAQVVEIPALPAWLIDSNAPSPRLDPSALPSKPAPPKPIPQRSIGDTLLEIENYIASRGFVFPNRVLRAFYASLRSKPFVILAGNSGTGKSRLIRLFAEASGATVTNGRFTMIPVRPDWNDSSELLGYFDLNGDFNPGQLIAPILMAQQNPEKPFFVCLDEMNLAKVEHYFSDFLSIVESRRCSQDRIVTDPILHEAQLNKMKVDGLRPEAHATLSRFRSANQPISLPENLFIVGTVNMDETTQPFSRKVLDRAHTLEFNDIDLLQGLDEEVTAAEVPALDLDQAFFKPEFTCLNDVLSKHREKAKEIATFIEDLNGELASAGFEVGYRVRDEAISFAVYADQAGLSAEEVNEAIVLQKILPRVQGSSPRVGKLLYSLLQKLKGDVGAPQLEDPNFDQRLAELRSNGNASSIVRKITGMLLIFREENFTSFWLV</sequence>
<protein>
    <submittedName>
        <fullName evidence="2">AAA family ATPase</fullName>
    </submittedName>
</protein>
<gene>
    <name evidence="2" type="ORF">K8G79_03560</name>
</gene>
<proteinExistence type="predicted"/>
<dbReference type="SUPFAM" id="SSF52540">
    <property type="entry name" value="P-loop containing nucleoside triphosphate hydrolases"/>
    <property type="match status" value="1"/>
</dbReference>
<organism evidence="2 3">
    <name type="scientific">Candidatus Methylomirabilis tolerans</name>
    <dbReference type="NCBI Taxonomy" id="3123416"/>
    <lineage>
        <taxon>Bacteria</taxon>
        <taxon>Candidatus Methylomirabilota</taxon>
        <taxon>Candidatus Methylomirabilia</taxon>
        <taxon>Candidatus Methylomirabilales</taxon>
        <taxon>Candidatus Methylomirabilaceae</taxon>
        <taxon>Candidatus Methylomirabilis</taxon>
    </lineage>
</organism>